<dbReference type="Proteomes" id="UP000799753">
    <property type="component" value="Unassembled WGS sequence"/>
</dbReference>
<reference evidence="1" key="1">
    <citation type="journal article" date="2020" name="Stud. Mycol.">
        <title>101 Dothideomycetes genomes: a test case for predicting lifestyles and emergence of pathogens.</title>
        <authorList>
            <person name="Haridas S."/>
            <person name="Albert R."/>
            <person name="Binder M."/>
            <person name="Bloem J."/>
            <person name="Labutti K."/>
            <person name="Salamov A."/>
            <person name="Andreopoulos B."/>
            <person name="Baker S."/>
            <person name="Barry K."/>
            <person name="Bills G."/>
            <person name="Bluhm B."/>
            <person name="Cannon C."/>
            <person name="Castanera R."/>
            <person name="Culley D."/>
            <person name="Daum C."/>
            <person name="Ezra D."/>
            <person name="Gonzalez J."/>
            <person name="Henrissat B."/>
            <person name="Kuo A."/>
            <person name="Liang C."/>
            <person name="Lipzen A."/>
            <person name="Lutzoni F."/>
            <person name="Magnuson J."/>
            <person name="Mondo S."/>
            <person name="Nolan M."/>
            <person name="Ohm R."/>
            <person name="Pangilinan J."/>
            <person name="Park H.-J."/>
            <person name="Ramirez L."/>
            <person name="Alfaro M."/>
            <person name="Sun H."/>
            <person name="Tritt A."/>
            <person name="Yoshinaga Y."/>
            <person name="Zwiers L.-H."/>
            <person name="Turgeon B."/>
            <person name="Goodwin S."/>
            <person name="Spatafora J."/>
            <person name="Crous P."/>
            <person name="Grigoriev I."/>
        </authorList>
    </citation>
    <scope>NUCLEOTIDE SEQUENCE</scope>
    <source>
        <strain evidence="1">CBS 473.64</strain>
    </source>
</reference>
<sequence>MHRRIASHLTDTPGRLHSCRAMRTLLCQRTRPAEGDCCCCVVVKPVLEMVSRVPSFRFH</sequence>
<protein>
    <submittedName>
        <fullName evidence="1">Uncharacterized protein</fullName>
    </submittedName>
</protein>
<evidence type="ECO:0000313" key="2">
    <source>
        <dbReference type="Proteomes" id="UP000799753"/>
    </source>
</evidence>
<organism evidence="1 2">
    <name type="scientific">Massarina eburnea CBS 473.64</name>
    <dbReference type="NCBI Taxonomy" id="1395130"/>
    <lineage>
        <taxon>Eukaryota</taxon>
        <taxon>Fungi</taxon>
        <taxon>Dikarya</taxon>
        <taxon>Ascomycota</taxon>
        <taxon>Pezizomycotina</taxon>
        <taxon>Dothideomycetes</taxon>
        <taxon>Pleosporomycetidae</taxon>
        <taxon>Pleosporales</taxon>
        <taxon>Massarineae</taxon>
        <taxon>Massarinaceae</taxon>
        <taxon>Massarina</taxon>
    </lineage>
</organism>
<proteinExistence type="predicted"/>
<name>A0A6A6RGA3_9PLEO</name>
<keyword evidence="2" id="KW-1185">Reference proteome</keyword>
<dbReference type="EMBL" id="MU006859">
    <property type="protein sequence ID" value="KAF2634155.1"/>
    <property type="molecule type" value="Genomic_DNA"/>
</dbReference>
<dbReference type="AlphaFoldDB" id="A0A6A6RGA3"/>
<accession>A0A6A6RGA3</accession>
<gene>
    <name evidence="1" type="ORF">P280DRAFT_318964</name>
</gene>
<evidence type="ECO:0000313" key="1">
    <source>
        <dbReference type="EMBL" id="KAF2634155.1"/>
    </source>
</evidence>